<dbReference type="InterPro" id="IPR011042">
    <property type="entry name" value="6-blade_b-propeller_TolB-like"/>
</dbReference>
<feature type="signal peptide" evidence="1">
    <location>
        <begin position="1"/>
        <end position="20"/>
    </location>
</feature>
<dbReference type="PROSITE" id="PS51257">
    <property type="entry name" value="PROKAR_LIPOPROTEIN"/>
    <property type="match status" value="1"/>
</dbReference>
<protein>
    <submittedName>
        <fullName evidence="3">PQQ-dependent sugar dehydrogenase</fullName>
    </submittedName>
</protein>
<dbReference type="PANTHER" id="PTHR19328">
    <property type="entry name" value="HEDGEHOG-INTERACTING PROTEIN"/>
    <property type="match status" value="1"/>
</dbReference>
<evidence type="ECO:0000256" key="1">
    <source>
        <dbReference type="SAM" id="SignalP"/>
    </source>
</evidence>
<organism evidence="3 4">
    <name type="scientific">Sediminibacterium roseum</name>
    <dbReference type="NCBI Taxonomy" id="1978412"/>
    <lineage>
        <taxon>Bacteria</taxon>
        <taxon>Pseudomonadati</taxon>
        <taxon>Bacteroidota</taxon>
        <taxon>Chitinophagia</taxon>
        <taxon>Chitinophagales</taxon>
        <taxon>Chitinophagaceae</taxon>
        <taxon>Sediminibacterium</taxon>
    </lineage>
</organism>
<evidence type="ECO:0000313" key="4">
    <source>
        <dbReference type="Proteomes" id="UP000753802"/>
    </source>
</evidence>
<comment type="caution">
    <text evidence="3">The sequence shown here is derived from an EMBL/GenBank/DDBJ whole genome shotgun (WGS) entry which is preliminary data.</text>
</comment>
<dbReference type="InterPro" id="IPR012938">
    <property type="entry name" value="Glc/Sorbosone_DH"/>
</dbReference>
<evidence type="ECO:0000259" key="2">
    <source>
        <dbReference type="Pfam" id="PF07995"/>
    </source>
</evidence>
<keyword evidence="4" id="KW-1185">Reference proteome</keyword>
<gene>
    <name evidence="3" type="ORF">GWC95_05680</name>
</gene>
<dbReference type="SUPFAM" id="SSF50952">
    <property type="entry name" value="Soluble quinoprotein glucose dehydrogenase"/>
    <property type="match status" value="1"/>
</dbReference>
<dbReference type="Proteomes" id="UP000753802">
    <property type="component" value="Unassembled WGS sequence"/>
</dbReference>
<evidence type="ECO:0000313" key="3">
    <source>
        <dbReference type="EMBL" id="NCI49403.1"/>
    </source>
</evidence>
<dbReference type="RefSeq" id="WP_161817729.1">
    <property type="nucleotide sequence ID" value="NZ_JAACJS010000011.1"/>
</dbReference>
<keyword evidence="1" id="KW-0732">Signal</keyword>
<dbReference type="EMBL" id="JAACJS010000011">
    <property type="protein sequence ID" value="NCI49403.1"/>
    <property type="molecule type" value="Genomic_DNA"/>
</dbReference>
<feature type="domain" description="Glucose/Sorbosone dehydrogenase" evidence="2">
    <location>
        <begin position="61"/>
        <end position="386"/>
    </location>
</feature>
<accession>A0ABW9ZVZ2</accession>
<dbReference type="Pfam" id="PF07995">
    <property type="entry name" value="GSDH"/>
    <property type="match status" value="1"/>
</dbReference>
<proteinExistence type="predicted"/>
<sequence length="391" mass="42795">MNKHLGNVLILLTFSACTNAQSVETKSPNSNYKPAFEGQTRINAVKTTTPYKADKIAEKIEAPFAIVAMPDNRLMVTVKKGYMEIHDAGGKLVKKIEGFPAVDFVGQGGLLDVAFDPSFATNKMMYWTYSEKFGNGNLTAVAKGKLNEAAGKVENVTVIFRATPDLKSSLHFGSRLLFDKTGNLFVSTGERSIIPGRMQAQKLDAGLGKVFRITKDGKPAPGNPSLKGAMPGIYSYGHRNPQGLDINPATGDLWEAEFGPRGGDELNLVRAGKDYGWPTITYGIEYSGEKVGDALQQKAGMEQPVYYWDPVVSPSGISFYKGNAIPEWNNNLFISCLSGSHIARIVIRNNKVVGEERLLADKGERFRDVTYLNGMLYTITDGGNIYRISKK</sequence>
<name>A0ABW9ZVZ2_9BACT</name>
<feature type="chain" id="PRO_5046363927" evidence="1">
    <location>
        <begin position="21"/>
        <end position="391"/>
    </location>
</feature>
<dbReference type="InterPro" id="IPR011041">
    <property type="entry name" value="Quinoprot_gluc/sorb_DH_b-prop"/>
</dbReference>
<dbReference type="PANTHER" id="PTHR19328:SF75">
    <property type="entry name" value="ALDOSE SUGAR DEHYDROGENASE YLII"/>
    <property type="match status" value="1"/>
</dbReference>
<dbReference type="Gene3D" id="2.120.10.30">
    <property type="entry name" value="TolB, C-terminal domain"/>
    <property type="match status" value="1"/>
</dbReference>
<reference evidence="3 4" key="1">
    <citation type="submission" date="2020-01" db="EMBL/GenBank/DDBJ databases">
        <title>Genome analysis.</title>
        <authorList>
            <person name="Wu S."/>
            <person name="Wang G."/>
        </authorList>
    </citation>
    <scope>NUCLEOTIDE SEQUENCE [LARGE SCALE GENOMIC DNA]</scope>
    <source>
        <strain evidence="3 4">SYL130</strain>
    </source>
</reference>